<gene>
    <name evidence="1" type="ORF">CCAM_LOCUS18599</name>
</gene>
<evidence type="ECO:0000313" key="2">
    <source>
        <dbReference type="Proteomes" id="UP000595140"/>
    </source>
</evidence>
<dbReference type="Proteomes" id="UP000595140">
    <property type="component" value="Unassembled WGS sequence"/>
</dbReference>
<evidence type="ECO:0000313" key="1">
    <source>
        <dbReference type="EMBL" id="VFQ76823.1"/>
    </source>
</evidence>
<protein>
    <submittedName>
        <fullName evidence="1">Uncharacterized protein</fullName>
    </submittedName>
</protein>
<organism evidence="1 2">
    <name type="scientific">Cuscuta campestris</name>
    <dbReference type="NCBI Taxonomy" id="132261"/>
    <lineage>
        <taxon>Eukaryota</taxon>
        <taxon>Viridiplantae</taxon>
        <taxon>Streptophyta</taxon>
        <taxon>Embryophyta</taxon>
        <taxon>Tracheophyta</taxon>
        <taxon>Spermatophyta</taxon>
        <taxon>Magnoliopsida</taxon>
        <taxon>eudicotyledons</taxon>
        <taxon>Gunneridae</taxon>
        <taxon>Pentapetalae</taxon>
        <taxon>asterids</taxon>
        <taxon>lamiids</taxon>
        <taxon>Solanales</taxon>
        <taxon>Convolvulaceae</taxon>
        <taxon>Cuscuteae</taxon>
        <taxon>Cuscuta</taxon>
        <taxon>Cuscuta subgen. Grammica</taxon>
        <taxon>Cuscuta sect. Cleistogrammica</taxon>
    </lineage>
</organism>
<dbReference type="EMBL" id="OOIL02001569">
    <property type="protein sequence ID" value="VFQ76823.1"/>
    <property type="molecule type" value="Genomic_DNA"/>
</dbReference>
<dbReference type="AlphaFoldDB" id="A0A484LK16"/>
<accession>A0A484LK16</accession>
<keyword evidence="2" id="KW-1185">Reference proteome</keyword>
<reference evidence="1 2" key="1">
    <citation type="submission" date="2018-04" db="EMBL/GenBank/DDBJ databases">
        <authorList>
            <person name="Vogel A."/>
        </authorList>
    </citation>
    <scope>NUCLEOTIDE SEQUENCE [LARGE SCALE GENOMIC DNA]</scope>
</reference>
<proteinExistence type="predicted"/>
<sequence length="99" mass="11179">MRCSCKILSSSRRRELDNLFHISAEARSNRGSWKRLSDATMNFYWIEFQKNRRGNDESASASATHTGGPLSFRESQASLVVVLGGAPWTTRQEGEQIPF</sequence>
<name>A0A484LK16_9ASTE</name>